<dbReference type="AlphaFoldDB" id="A0A9W3C2R0"/>
<dbReference type="Pfam" id="PF25475">
    <property type="entry name" value="DUF7903"/>
    <property type="match status" value="1"/>
</dbReference>
<gene>
    <name evidence="3" type="primary">LOC108808780</name>
</gene>
<reference evidence="2" key="1">
    <citation type="journal article" date="2019" name="Database">
        <title>The radish genome database (RadishGD): an integrated information resource for radish genomics.</title>
        <authorList>
            <person name="Yu H.J."/>
            <person name="Baek S."/>
            <person name="Lee Y.J."/>
            <person name="Cho A."/>
            <person name="Mun J.H."/>
        </authorList>
    </citation>
    <scope>NUCLEOTIDE SEQUENCE [LARGE SCALE GENOMIC DNA]</scope>
    <source>
        <strain evidence="2">cv. WK10039</strain>
    </source>
</reference>
<organism evidence="2 3">
    <name type="scientific">Raphanus sativus</name>
    <name type="common">Radish</name>
    <name type="synonym">Raphanus raphanistrum var. sativus</name>
    <dbReference type="NCBI Taxonomy" id="3726"/>
    <lineage>
        <taxon>Eukaryota</taxon>
        <taxon>Viridiplantae</taxon>
        <taxon>Streptophyta</taxon>
        <taxon>Embryophyta</taxon>
        <taxon>Tracheophyta</taxon>
        <taxon>Spermatophyta</taxon>
        <taxon>Magnoliopsida</taxon>
        <taxon>eudicotyledons</taxon>
        <taxon>Gunneridae</taxon>
        <taxon>Pentapetalae</taxon>
        <taxon>rosids</taxon>
        <taxon>malvids</taxon>
        <taxon>Brassicales</taxon>
        <taxon>Brassicaceae</taxon>
        <taxon>Brassiceae</taxon>
        <taxon>Raphanus</taxon>
    </lineage>
</organism>
<feature type="domain" description="DUF7903" evidence="1">
    <location>
        <begin position="40"/>
        <end position="273"/>
    </location>
</feature>
<dbReference type="Proteomes" id="UP000504610">
    <property type="component" value="Chromosome 6"/>
</dbReference>
<dbReference type="PANTHER" id="PTHR35481:SF3">
    <property type="entry name" value="(RAPE) HYPOTHETICAL PROTEIN"/>
    <property type="match status" value="1"/>
</dbReference>
<reference evidence="3" key="2">
    <citation type="submission" date="2025-08" db="UniProtKB">
        <authorList>
            <consortium name="RefSeq"/>
        </authorList>
    </citation>
    <scope>IDENTIFICATION</scope>
    <source>
        <tissue evidence="3">Leaf</tissue>
    </source>
</reference>
<dbReference type="InterPro" id="IPR057225">
    <property type="entry name" value="DUF7903"/>
</dbReference>
<evidence type="ECO:0000313" key="3">
    <source>
        <dbReference type="RefSeq" id="XP_056845849.1"/>
    </source>
</evidence>
<keyword evidence="2" id="KW-1185">Reference proteome</keyword>
<dbReference type="PANTHER" id="PTHR35481">
    <property type="entry name" value="DNA-DIRECTED RNA POLYMERASE SUBUNIT ALPHA"/>
    <property type="match status" value="1"/>
</dbReference>
<dbReference type="RefSeq" id="XP_056845849.1">
    <property type="nucleotide sequence ID" value="XM_056989869.1"/>
</dbReference>
<name>A0A9W3C2R0_RAPSA</name>
<proteinExistence type="predicted"/>
<dbReference type="GeneID" id="108808780"/>
<evidence type="ECO:0000259" key="1">
    <source>
        <dbReference type="Pfam" id="PF25475"/>
    </source>
</evidence>
<accession>A0A9W3C2R0</accession>
<protein>
    <submittedName>
        <fullName evidence="3">Uncharacterized protein LOC108808780 isoform X2</fullName>
    </submittedName>
</protein>
<evidence type="ECO:0000313" key="2">
    <source>
        <dbReference type="Proteomes" id="UP000504610"/>
    </source>
</evidence>
<sequence length="278" mass="31695">MSYIPPHKRNLKDPVKPSPFPYSLLTKFEKNINELKSSSAKGNGIVYSEKYFTKWFLIGSNGIMDEVPPYVKLVPLSSDSSEHGVKALVLMNKDFHKVCMRTEESKDKEERTRWLLVAEKVAEDLMFAYDQANKCVEDHHLSDNAKLRLVARFGKMIFYGSKAGPVVDYSLKNSRRIFSTDVPTSFIQNIKSKAIPSHEFCIDGEKEKYIVKITGPSGIINCKCVVKEDKRLSMYKAELHPVRHSTIDISCIDKNLDVRLMLAGKRTISTLTQLLIRM</sequence>